<evidence type="ECO:0000313" key="2">
    <source>
        <dbReference type="Proteomes" id="UP000812287"/>
    </source>
</evidence>
<evidence type="ECO:0000313" key="1">
    <source>
        <dbReference type="EMBL" id="KAG7439110.1"/>
    </source>
</evidence>
<name>A0A9P7VEV0_9AGAR</name>
<sequence>MTTFVGCGSSPGLIGDHEDGVNATITQLKGSSHIEGSSLSSSALFHYIAVHLVSSPSISVRFSLVQEDRVKTGYKTVSSLPISAQVVRFLRRGNSPKRG</sequence>
<comment type="caution">
    <text evidence="1">The sequence shown here is derived from an EMBL/GenBank/DDBJ whole genome shotgun (WGS) entry which is preliminary data.</text>
</comment>
<accession>A0A9P7VEV0</accession>
<dbReference type="RefSeq" id="XP_043032614.1">
    <property type="nucleotide sequence ID" value="XM_043187693.1"/>
</dbReference>
<dbReference type="AlphaFoldDB" id="A0A9P7VEV0"/>
<organism evidence="1 2">
    <name type="scientific">Guyanagaster necrorhizus</name>
    <dbReference type="NCBI Taxonomy" id="856835"/>
    <lineage>
        <taxon>Eukaryota</taxon>
        <taxon>Fungi</taxon>
        <taxon>Dikarya</taxon>
        <taxon>Basidiomycota</taxon>
        <taxon>Agaricomycotina</taxon>
        <taxon>Agaricomycetes</taxon>
        <taxon>Agaricomycetidae</taxon>
        <taxon>Agaricales</taxon>
        <taxon>Marasmiineae</taxon>
        <taxon>Physalacriaceae</taxon>
        <taxon>Guyanagaster</taxon>
    </lineage>
</organism>
<keyword evidence="2" id="KW-1185">Reference proteome</keyword>
<reference evidence="1" key="1">
    <citation type="submission" date="2020-11" db="EMBL/GenBank/DDBJ databases">
        <title>Adaptations for nitrogen fixation in a non-lichenized fungal sporocarp promotes dispersal by wood-feeding termites.</title>
        <authorList>
            <consortium name="DOE Joint Genome Institute"/>
            <person name="Koch R.A."/>
            <person name="Yoon G."/>
            <person name="Arayal U."/>
            <person name="Lail K."/>
            <person name="Amirebrahimi M."/>
            <person name="Labutti K."/>
            <person name="Lipzen A."/>
            <person name="Riley R."/>
            <person name="Barry K."/>
            <person name="Henrissat B."/>
            <person name="Grigoriev I.V."/>
            <person name="Herr J.R."/>
            <person name="Aime M.C."/>
        </authorList>
    </citation>
    <scope>NUCLEOTIDE SEQUENCE</scope>
    <source>
        <strain evidence="1">MCA 3950</strain>
    </source>
</reference>
<protein>
    <submittedName>
        <fullName evidence="1">Uncharacterized protein</fullName>
    </submittedName>
</protein>
<dbReference type="EMBL" id="MU250627">
    <property type="protein sequence ID" value="KAG7439110.1"/>
    <property type="molecule type" value="Genomic_DNA"/>
</dbReference>
<dbReference type="Proteomes" id="UP000812287">
    <property type="component" value="Unassembled WGS sequence"/>
</dbReference>
<proteinExistence type="predicted"/>
<dbReference type="GeneID" id="66109990"/>
<gene>
    <name evidence="1" type="ORF">BT62DRAFT_939278</name>
</gene>